<feature type="domain" description="KIB1-4 beta-propeller" evidence="2">
    <location>
        <begin position="30"/>
        <end position="110"/>
    </location>
</feature>
<dbReference type="OrthoDB" id="1863935at2759"/>
<reference evidence="4" key="2">
    <citation type="journal article" date="2017" name="J. Anim. Genet.">
        <title>Multiple reference genome sequences of hot pepper reveal the massive evolution of plant disease resistance genes by retroduplication.</title>
        <authorList>
            <person name="Kim S."/>
            <person name="Park J."/>
            <person name="Yeom S.-I."/>
            <person name="Kim Y.-M."/>
            <person name="Seo E."/>
            <person name="Kim K.-T."/>
            <person name="Kim M.-S."/>
            <person name="Lee J.M."/>
            <person name="Cheong K."/>
            <person name="Shin H.-S."/>
            <person name="Kim S.-B."/>
            <person name="Han K."/>
            <person name="Lee J."/>
            <person name="Park M."/>
            <person name="Lee H.-A."/>
            <person name="Lee H.-Y."/>
            <person name="Lee Y."/>
            <person name="Oh S."/>
            <person name="Lee J.H."/>
            <person name="Choi E."/>
            <person name="Choi E."/>
            <person name="Lee S.E."/>
            <person name="Jeon J."/>
            <person name="Kim H."/>
            <person name="Choi G."/>
            <person name="Song H."/>
            <person name="Lee J."/>
            <person name="Lee S.-C."/>
            <person name="Kwon J.-K."/>
            <person name="Lee H.-Y."/>
            <person name="Koo N."/>
            <person name="Hong Y."/>
            <person name="Kim R.W."/>
            <person name="Kang W.-H."/>
            <person name="Huh J.H."/>
            <person name="Kang B.-C."/>
            <person name="Yang T.-J."/>
            <person name="Lee Y.-H."/>
            <person name="Bennetzen J.L."/>
            <person name="Choi D."/>
        </authorList>
    </citation>
    <scope>NUCLEOTIDE SEQUENCE [LARGE SCALE GENOMIC DNA]</scope>
    <source>
        <strain evidence="4">cv. PBC81</strain>
    </source>
</reference>
<keyword evidence="4" id="KW-1185">Reference proteome</keyword>
<accession>A0A2G2VWW8</accession>
<dbReference type="InterPro" id="IPR005174">
    <property type="entry name" value="KIB1-4_b-propeller"/>
</dbReference>
<dbReference type="EMBL" id="MLFT02000009">
    <property type="protein sequence ID" value="PHT37474.1"/>
    <property type="molecule type" value="Genomic_DNA"/>
</dbReference>
<dbReference type="AlphaFoldDB" id="A0A2G2VWW8"/>
<evidence type="ECO:0000259" key="2">
    <source>
        <dbReference type="Pfam" id="PF03478"/>
    </source>
</evidence>
<protein>
    <recommendedName>
        <fullName evidence="2">KIB1-4 beta-propeller domain-containing protein</fullName>
    </recommendedName>
</protein>
<dbReference type="PANTHER" id="PTHR40891">
    <property type="entry name" value="DUF295 DOMAIN-CONTAINING PROTEIN"/>
    <property type="match status" value="1"/>
</dbReference>
<gene>
    <name evidence="3" type="ORF">CQW23_21047</name>
</gene>
<proteinExistence type="predicted"/>
<dbReference type="Proteomes" id="UP000224567">
    <property type="component" value="Unassembled WGS sequence"/>
</dbReference>
<feature type="compositionally biased region" description="Acidic residues" evidence="1">
    <location>
        <begin position="119"/>
        <end position="138"/>
    </location>
</feature>
<reference evidence="3 4" key="1">
    <citation type="journal article" date="2017" name="Genome Biol.">
        <title>New reference genome sequences of hot pepper reveal the massive evolution of plant disease-resistance genes by retroduplication.</title>
        <authorList>
            <person name="Kim S."/>
            <person name="Park J."/>
            <person name="Yeom S.I."/>
            <person name="Kim Y.M."/>
            <person name="Seo E."/>
            <person name="Kim K.T."/>
            <person name="Kim M.S."/>
            <person name="Lee J.M."/>
            <person name="Cheong K."/>
            <person name="Shin H.S."/>
            <person name="Kim S.B."/>
            <person name="Han K."/>
            <person name="Lee J."/>
            <person name="Park M."/>
            <person name="Lee H.A."/>
            <person name="Lee H.Y."/>
            <person name="Lee Y."/>
            <person name="Oh S."/>
            <person name="Lee J.H."/>
            <person name="Choi E."/>
            <person name="Choi E."/>
            <person name="Lee S.E."/>
            <person name="Jeon J."/>
            <person name="Kim H."/>
            <person name="Choi G."/>
            <person name="Song H."/>
            <person name="Lee J."/>
            <person name="Lee S.C."/>
            <person name="Kwon J.K."/>
            <person name="Lee H.Y."/>
            <person name="Koo N."/>
            <person name="Hong Y."/>
            <person name="Kim R.W."/>
            <person name="Kang W.H."/>
            <person name="Huh J.H."/>
            <person name="Kang B.C."/>
            <person name="Yang T.J."/>
            <person name="Lee Y.H."/>
            <person name="Bennetzen J.L."/>
            <person name="Choi D."/>
        </authorList>
    </citation>
    <scope>NUCLEOTIDE SEQUENCE [LARGE SCALE GENOMIC DNA]</scope>
    <source>
        <strain evidence="4">cv. PBC81</strain>
    </source>
</reference>
<evidence type="ECO:0000313" key="4">
    <source>
        <dbReference type="Proteomes" id="UP000224567"/>
    </source>
</evidence>
<name>A0A2G2VWW8_CAPBA</name>
<dbReference type="Pfam" id="PF03478">
    <property type="entry name" value="Beta-prop_KIB1-4"/>
    <property type="match status" value="1"/>
</dbReference>
<feature type="region of interest" description="Disordered" evidence="1">
    <location>
        <begin position="119"/>
        <end position="146"/>
    </location>
</feature>
<organism evidence="3 4">
    <name type="scientific">Capsicum baccatum</name>
    <name type="common">Peruvian pepper</name>
    <dbReference type="NCBI Taxonomy" id="33114"/>
    <lineage>
        <taxon>Eukaryota</taxon>
        <taxon>Viridiplantae</taxon>
        <taxon>Streptophyta</taxon>
        <taxon>Embryophyta</taxon>
        <taxon>Tracheophyta</taxon>
        <taxon>Spermatophyta</taxon>
        <taxon>Magnoliopsida</taxon>
        <taxon>eudicotyledons</taxon>
        <taxon>Gunneridae</taxon>
        <taxon>Pentapetalae</taxon>
        <taxon>asterids</taxon>
        <taxon>lamiids</taxon>
        <taxon>Solanales</taxon>
        <taxon>Solanaceae</taxon>
        <taxon>Solanoideae</taxon>
        <taxon>Capsiceae</taxon>
        <taxon>Capsicum</taxon>
    </lineage>
</organism>
<evidence type="ECO:0000256" key="1">
    <source>
        <dbReference type="SAM" id="MobiDB-lite"/>
    </source>
</evidence>
<dbReference type="PANTHER" id="PTHR40891:SF1">
    <property type="entry name" value="DUF295 DOMAIN-CONTAINING PROTEIN"/>
    <property type="match status" value="1"/>
</dbReference>
<evidence type="ECO:0000313" key="3">
    <source>
        <dbReference type="EMBL" id="PHT37474.1"/>
    </source>
</evidence>
<comment type="caution">
    <text evidence="3">The sequence shown here is derived from an EMBL/GenBank/DDBJ whole genome shotgun (WGS) entry which is preliminary data.</text>
</comment>
<sequence>MMKLEENKKPAQKHPWLAIRHGYGEQKYTFYNVSEKRCYERSIPELQNKIIRRYAHEWLVLEHDDSNDCYLWNPVSNDRIQLPLIPEYCRVTSCLLSAPPHDPECLVLFLIEEEINDDMDDNSDDDTLDENADDDDRDSENSDDHKDVNKLPALLFCKPGYDHEFHKQDLQSISGDNVSVKQWTVFKKKFYLLTFETNILLRLDPDNDLGTITATRMTNQPPDVRTNFELVWSQSYLIPSSCDDNDMLLYVRKDFNGKLDALLPYDF</sequence>